<dbReference type="InterPro" id="IPR011009">
    <property type="entry name" value="Kinase-like_dom_sf"/>
</dbReference>
<dbReference type="GO" id="GO:0016491">
    <property type="term" value="F:oxidoreductase activity"/>
    <property type="evidence" value="ECO:0007669"/>
    <property type="project" value="TreeGrafter"/>
</dbReference>
<comment type="similarity">
    <text evidence="1">Belongs to the flavin monoamine oxidase family.</text>
</comment>
<dbReference type="EMBL" id="CP144699">
    <property type="protein sequence ID" value="WVZ19148.1"/>
    <property type="molecule type" value="Genomic_DNA"/>
</dbReference>
<dbReference type="PROSITE" id="PS00108">
    <property type="entry name" value="PROTEIN_KINASE_ST"/>
    <property type="match status" value="1"/>
</dbReference>
<evidence type="ECO:0000313" key="4">
    <source>
        <dbReference type="EMBL" id="WVZ19148.1"/>
    </source>
</evidence>
<dbReference type="InterPro" id="IPR008271">
    <property type="entry name" value="Ser/Thr_kinase_AS"/>
</dbReference>
<dbReference type="GO" id="GO:0004672">
    <property type="term" value="F:protein kinase activity"/>
    <property type="evidence" value="ECO:0007669"/>
    <property type="project" value="InterPro"/>
</dbReference>
<dbReference type="SUPFAM" id="SSF56112">
    <property type="entry name" value="Protein kinase-like (PK-like)"/>
    <property type="match status" value="1"/>
</dbReference>
<dbReference type="GO" id="GO:0005524">
    <property type="term" value="F:ATP binding"/>
    <property type="evidence" value="ECO:0007669"/>
    <property type="project" value="InterPro"/>
</dbReference>
<evidence type="ECO:0000259" key="3">
    <source>
        <dbReference type="PROSITE" id="PS50011"/>
    </source>
</evidence>
<dbReference type="PROSITE" id="PS50011">
    <property type="entry name" value="PROTEIN_KINASE_DOM"/>
    <property type="match status" value="1"/>
</dbReference>
<sequence length="676" mass="76096">MEERMVVIESTMEEVTTEVRAITREFRRCSRNRDRSSEGRCNFVNAGRGPRPPKNSREESEEDRGEVRRSRRKRVELPTFEGRETLRTLERDGEGEDERAFGFATGGRKPRIRRGRVVRQKGSVDEDIREFEILVPQAWGKPDHSSLATPVDLGTSIMTGVEADVATERRPDPSLLICAQLGLELTILNSDCPLYDIVTERKASADRTFNSKRNSSVKKKSDEEILNPRERRIMGGCTTSLNDVSLPYWNQDDVYGVFGGAHCVIKGGYSSVVESLGEGITIHLNHVVTNMSYGIKEPRCNTIFLGLLRREEESGMVVAKSDNNRQFGVIRACLNKLIREVLACKSIAKDRLDTSDGLRSVKLEMEIMARPSGHPSVEGFVHLVMERCTGEEFFQLLEKHEWFSESEAKIIFRHLMHAVWYGHENGVVHRDLKPENILLATRSSSSPIKLANFGLATYIKERGQSYKIKVSTANGHEYIGATAEERNSRSHCFMFRNVRKIIGAPVLIALVVGKAAIDGQILSSSDHVKHALKVAYVVTDWVACQEHPDNVGGGMMSGLRESARIIDIVSNGNDYIAEEQLDTEKDEVRDIIKRHEAVRLAESSLAKSIYEMLEVNRIQEEWKILEEDLPPPKPLDLNWRASPGMRSTTANNSSLTSTLRTRLILRGGVILGIKRE</sequence>
<dbReference type="PANTHER" id="PTHR10742:SF410">
    <property type="entry name" value="LYSINE-SPECIFIC HISTONE DEMETHYLASE 2"/>
    <property type="match status" value="1"/>
</dbReference>
<feature type="region of interest" description="Disordered" evidence="2">
    <location>
        <begin position="28"/>
        <end position="103"/>
    </location>
</feature>
<accession>A0AAQ3P3D4</accession>
<dbReference type="SMART" id="SM00220">
    <property type="entry name" value="S_TKc"/>
    <property type="match status" value="1"/>
</dbReference>
<reference evidence="4 5" key="1">
    <citation type="journal article" date="2023" name="Life. Sci Alliance">
        <title>Evolutionary insights into 3D genome organization and epigenetic landscape of Vigna mungo.</title>
        <authorList>
            <person name="Junaid A."/>
            <person name="Singh B."/>
            <person name="Bhatia S."/>
        </authorList>
    </citation>
    <scope>NUCLEOTIDE SEQUENCE [LARGE SCALE GENOMIC DNA]</scope>
    <source>
        <strain evidence="4">Urdbean</strain>
    </source>
</reference>
<dbReference type="PANTHER" id="PTHR10742">
    <property type="entry name" value="FLAVIN MONOAMINE OXIDASE"/>
    <property type="match status" value="1"/>
</dbReference>
<gene>
    <name evidence="4" type="ORF">V8G54_006470</name>
</gene>
<feature type="compositionally biased region" description="Basic and acidic residues" evidence="2">
    <location>
        <begin position="81"/>
        <end position="92"/>
    </location>
</feature>
<dbReference type="AlphaFoldDB" id="A0AAQ3P3D4"/>
<proteinExistence type="inferred from homology"/>
<organism evidence="4 5">
    <name type="scientific">Vigna mungo</name>
    <name type="common">Black gram</name>
    <name type="synonym">Phaseolus mungo</name>
    <dbReference type="NCBI Taxonomy" id="3915"/>
    <lineage>
        <taxon>Eukaryota</taxon>
        <taxon>Viridiplantae</taxon>
        <taxon>Streptophyta</taxon>
        <taxon>Embryophyta</taxon>
        <taxon>Tracheophyta</taxon>
        <taxon>Spermatophyta</taxon>
        <taxon>Magnoliopsida</taxon>
        <taxon>eudicotyledons</taxon>
        <taxon>Gunneridae</taxon>
        <taxon>Pentapetalae</taxon>
        <taxon>rosids</taxon>
        <taxon>fabids</taxon>
        <taxon>Fabales</taxon>
        <taxon>Fabaceae</taxon>
        <taxon>Papilionoideae</taxon>
        <taxon>50 kb inversion clade</taxon>
        <taxon>NPAAA clade</taxon>
        <taxon>indigoferoid/millettioid clade</taxon>
        <taxon>Phaseoleae</taxon>
        <taxon>Vigna</taxon>
    </lineage>
</organism>
<evidence type="ECO:0000256" key="2">
    <source>
        <dbReference type="SAM" id="MobiDB-lite"/>
    </source>
</evidence>
<dbReference type="Proteomes" id="UP001374535">
    <property type="component" value="Chromosome 2"/>
</dbReference>
<name>A0AAQ3P3D4_VIGMU</name>
<feature type="domain" description="Protein kinase" evidence="3">
    <location>
        <begin position="258"/>
        <end position="613"/>
    </location>
</feature>
<dbReference type="Gene3D" id="1.10.510.10">
    <property type="entry name" value="Transferase(Phosphotransferase) domain 1"/>
    <property type="match status" value="1"/>
</dbReference>
<dbReference type="InterPro" id="IPR036188">
    <property type="entry name" value="FAD/NAD-bd_sf"/>
</dbReference>
<protein>
    <recommendedName>
        <fullName evidence="3">Protein kinase domain-containing protein</fullName>
    </recommendedName>
</protein>
<dbReference type="InterPro" id="IPR000719">
    <property type="entry name" value="Prot_kinase_dom"/>
</dbReference>
<keyword evidence="5" id="KW-1185">Reference proteome</keyword>
<dbReference type="SUPFAM" id="SSF51905">
    <property type="entry name" value="FAD/NAD(P)-binding domain"/>
    <property type="match status" value="1"/>
</dbReference>
<evidence type="ECO:0000313" key="5">
    <source>
        <dbReference type="Proteomes" id="UP001374535"/>
    </source>
</evidence>
<evidence type="ECO:0000256" key="1">
    <source>
        <dbReference type="ARBA" id="ARBA00005995"/>
    </source>
</evidence>
<dbReference type="Pfam" id="PF00069">
    <property type="entry name" value="Pkinase"/>
    <property type="match status" value="1"/>
</dbReference>
<feature type="compositionally biased region" description="Basic and acidic residues" evidence="2">
    <location>
        <begin position="28"/>
        <end position="38"/>
    </location>
</feature>
<dbReference type="InterPro" id="IPR050281">
    <property type="entry name" value="Flavin_monoamine_oxidase"/>
</dbReference>